<name>A0ABQ0QBV4_9PROT</name>
<evidence type="ECO:0000259" key="2">
    <source>
        <dbReference type="PROSITE" id="PS51819"/>
    </source>
</evidence>
<dbReference type="PANTHER" id="PTHR43048">
    <property type="entry name" value="METHYLMALONYL-COA EPIMERASE"/>
    <property type="match status" value="1"/>
</dbReference>
<dbReference type="Proteomes" id="UP001061070">
    <property type="component" value="Unassembled WGS sequence"/>
</dbReference>
<gene>
    <name evidence="3" type="ORF">AA0228_1645</name>
</gene>
<protein>
    <recommendedName>
        <fullName evidence="2">VOC domain-containing protein</fullName>
    </recommendedName>
</protein>
<dbReference type="PANTHER" id="PTHR43048:SF6">
    <property type="entry name" value="BLR8189 PROTEIN"/>
    <property type="match status" value="1"/>
</dbReference>
<evidence type="ECO:0000256" key="1">
    <source>
        <dbReference type="ARBA" id="ARBA00022723"/>
    </source>
</evidence>
<dbReference type="InterPro" id="IPR029068">
    <property type="entry name" value="Glyas_Bleomycin-R_OHBP_Dase"/>
</dbReference>
<dbReference type="EMBL" id="BAQW01000006">
    <property type="protein sequence ID" value="GBR12222.1"/>
    <property type="molecule type" value="Genomic_DNA"/>
</dbReference>
<keyword evidence="1" id="KW-0479">Metal-binding</keyword>
<dbReference type="InterPro" id="IPR037523">
    <property type="entry name" value="VOC_core"/>
</dbReference>
<feature type="domain" description="VOC" evidence="2">
    <location>
        <begin position="30"/>
        <end position="177"/>
    </location>
</feature>
<proteinExistence type="predicted"/>
<dbReference type="InterPro" id="IPR051785">
    <property type="entry name" value="MMCE/EMCE_epimerase"/>
</dbReference>
<evidence type="ECO:0000313" key="4">
    <source>
        <dbReference type="Proteomes" id="UP001061070"/>
    </source>
</evidence>
<organism evidence="3 4">
    <name type="scientific">Gluconobacter frateurii NRIC 0228</name>
    <dbReference type="NCBI Taxonomy" id="1307946"/>
    <lineage>
        <taxon>Bacteria</taxon>
        <taxon>Pseudomonadati</taxon>
        <taxon>Pseudomonadota</taxon>
        <taxon>Alphaproteobacteria</taxon>
        <taxon>Acetobacterales</taxon>
        <taxon>Acetobacteraceae</taxon>
        <taxon>Gluconobacter</taxon>
    </lineage>
</organism>
<dbReference type="SUPFAM" id="SSF54593">
    <property type="entry name" value="Glyoxalase/Bleomycin resistance protein/Dihydroxybiphenyl dioxygenase"/>
    <property type="match status" value="1"/>
</dbReference>
<evidence type="ECO:0000313" key="3">
    <source>
        <dbReference type="EMBL" id="GBR12222.1"/>
    </source>
</evidence>
<dbReference type="PROSITE" id="PS51819">
    <property type="entry name" value="VOC"/>
    <property type="match status" value="1"/>
</dbReference>
<sequence length="201" mass="21996">METLTLVRLLRPSSVKDLSMTPDHSGLPRGIDHVGVTVPDINLAITFLETALGAVALYRNVTHASPQQGLQTEAILGLPQGTVVWEMCMMSVGHGPGIELFEMHGPDQRNPLRASDFGLQHFAVYVDDIHAACARFTKAGGELLTEPQGQPSLEAGPGNMFCYGRTPWGMIIELLSTPSRERFDDIAPTKRYQPPPRHEEA</sequence>
<dbReference type="Pfam" id="PF13669">
    <property type="entry name" value="Glyoxalase_4"/>
    <property type="match status" value="1"/>
</dbReference>
<accession>A0ABQ0QBV4</accession>
<reference evidence="3" key="1">
    <citation type="submission" date="2013-04" db="EMBL/GenBank/DDBJ databases">
        <title>The genome sequencing project of 58 acetic acid bacteria.</title>
        <authorList>
            <person name="Okamoto-Kainuma A."/>
            <person name="Ishikawa M."/>
            <person name="Umino S."/>
            <person name="Koizumi Y."/>
            <person name="Shiwa Y."/>
            <person name="Yoshikawa H."/>
            <person name="Matsutani M."/>
            <person name="Matsushita K."/>
        </authorList>
    </citation>
    <scope>NUCLEOTIDE SEQUENCE</scope>
    <source>
        <strain evidence="3">NRIC 0228</strain>
    </source>
</reference>
<dbReference type="Gene3D" id="3.10.180.10">
    <property type="entry name" value="2,3-Dihydroxybiphenyl 1,2-Dioxygenase, domain 1"/>
    <property type="match status" value="1"/>
</dbReference>
<keyword evidence="4" id="KW-1185">Reference proteome</keyword>
<comment type="caution">
    <text evidence="3">The sequence shown here is derived from an EMBL/GenBank/DDBJ whole genome shotgun (WGS) entry which is preliminary data.</text>
</comment>